<dbReference type="EMBL" id="CP134537">
    <property type="protein sequence ID" value="WNH09796.1"/>
    <property type="molecule type" value="Genomic_DNA"/>
</dbReference>
<name>A0ABY9XVG5_9FLAO</name>
<reference evidence="3 4" key="1">
    <citation type="submission" date="2023-09" db="EMBL/GenBank/DDBJ databases">
        <title>Thalassobella suaedae gen. nov., sp. nov., a marine bacterium of the family Flavobacteriaceae isolated from a halophyte Suaeda japonica.</title>
        <authorList>
            <person name="Lee S.Y."/>
            <person name="Hwang C.Y."/>
        </authorList>
    </citation>
    <scope>NUCLEOTIDE SEQUENCE [LARGE SCALE GENOMIC DNA]</scope>
    <source>
        <strain evidence="3 4">HL-DH14</strain>
    </source>
</reference>
<evidence type="ECO:0000313" key="4">
    <source>
        <dbReference type="Proteomes" id="UP001302806"/>
    </source>
</evidence>
<gene>
    <name evidence="3" type="ORF">RHP51_03530</name>
</gene>
<dbReference type="Proteomes" id="UP001302806">
    <property type="component" value="Chromosome"/>
</dbReference>
<dbReference type="InterPro" id="IPR055396">
    <property type="entry name" value="DUF7088"/>
</dbReference>
<feature type="domain" description="DUF7088" evidence="2">
    <location>
        <begin position="33"/>
        <end position="140"/>
    </location>
</feature>
<evidence type="ECO:0000313" key="3">
    <source>
        <dbReference type="EMBL" id="WNH09796.1"/>
    </source>
</evidence>
<feature type="transmembrane region" description="Helical" evidence="1">
    <location>
        <begin position="7"/>
        <end position="26"/>
    </location>
</feature>
<dbReference type="Pfam" id="PF23357">
    <property type="entry name" value="DUF7088"/>
    <property type="match status" value="1"/>
</dbReference>
<evidence type="ECO:0000259" key="2">
    <source>
        <dbReference type="Pfam" id="PF23357"/>
    </source>
</evidence>
<keyword evidence="1" id="KW-0472">Membrane</keyword>
<proteinExistence type="predicted"/>
<keyword evidence="1" id="KW-0812">Transmembrane</keyword>
<organism evidence="3 4">
    <name type="scientific">Thalassobellus suaedae</name>
    <dbReference type="NCBI Taxonomy" id="3074124"/>
    <lineage>
        <taxon>Bacteria</taxon>
        <taxon>Pseudomonadati</taxon>
        <taxon>Bacteroidota</taxon>
        <taxon>Flavobacteriia</taxon>
        <taxon>Flavobacteriales</taxon>
        <taxon>Flavobacteriaceae</taxon>
        <taxon>Thalassobellus</taxon>
    </lineage>
</organism>
<sequence>MNKTIKHIVILIIALIAINILSYQVFKRFDLTEDARYTLSDAAVNIIKDVESPIIVDVFLEGEDFPSEFRRLQRETKQLLEEFSAKNNHIIFHFINPLEDESSRELNIQQLSARGLTPMQLSVEESGKSTQAVIFPWALVPVIKTKLLLYLLLKTK</sequence>
<evidence type="ECO:0000256" key="1">
    <source>
        <dbReference type="SAM" id="Phobius"/>
    </source>
</evidence>
<accession>A0ABY9XVG5</accession>
<protein>
    <submittedName>
        <fullName evidence="3">Gldg family protein</fullName>
    </submittedName>
</protein>
<keyword evidence="1" id="KW-1133">Transmembrane helix</keyword>